<evidence type="ECO:0000256" key="2">
    <source>
        <dbReference type="SAM" id="Phobius"/>
    </source>
</evidence>
<dbReference type="InterPro" id="IPR001387">
    <property type="entry name" value="Cro/C1-type_HTH"/>
</dbReference>
<dbReference type="Gene3D" id="1.10.260.40">
    <property type="entry name" value="lambda repressor-like DNA-binding domains"/>
    <property type="match status" value="1"/>
</dbReference>
<dbReference type="HOGENOM" id="CLU_081817_0_0_9"/>
<dbReference type="EMBL" id="ABAW02000018">
    <property type="protein sequence ID" value="EDP11516.1"/>
    <property type="molecule type" value="Genomic_DNA"/>
</dbReference>
<reference evidence="4 5" key="2">
    <citation type="submission" date="2007-09" db="EMBL/GenBank/DDBJ databases">
        <authorList>
            <person name="Fulton L."/>
            <person name="Clifton S."/>
            <person name="Fulton B."/>
            <person name="Xu J."/>
            <person name="Minx P."/>
            <person name="Pepin K.H."/>
            <person name="Johnson M."/>
            <person name="Thiruvilangam P."/>
            <person name="Bhonagiri V."/>
            <person name="Nash W.E."/>
            <person name="Mardis E.R."/>
            <person name="Wilson R.K."/>
        </authorList>
    </citation>
    <scope>NUCLEOTIDE SEQUENCE [LARGE SCALE GENOMIC DNA]</scope>
    <source>
        <strain evidence="4 5">DSM 3991</strain>
    </source>
</reference>
<dbReference type="InterPro" id="IPR025962">
    <property type="entry name" value="SdpI/YhfL"/>
</dbReference>
<dbReference type="PANTHER" id="PTHR46558:SF3">
    <property type="entry name" value="TRANSCRIPTIONAL REGULATOR"/>
    <property type="match status" value="1"/>
</dbReference>
<dbReference type="STRING" id="428127.EUBDOL_00694"/>
<feature type="transmembrane region" description="Helical" evidence="2">
    <location>
        <begin position="209"/>
        <end position="226"/>
    </location>
</feature>
<accession>A8RA35</accession>
<proteinExistence type="predicted"/>
<dbReference type="Proteomes" id="UP000004090">
    <property type="component" value="Unassembled WGS sequence"/>
</dbReference>
<dbReference type="Pfam" id="PF01381">
    <property type="entry name" value="HTH_3"/>
    <property type="match status" value="1"/>
</dbReference>
<feature type="transmembrane region" description="Helical" evidence="2">
    <location>
        <begin position="176"/>
        <end position="197"/>
    </location>
</feature>
<gene>
    <name evidence="4" type="ORF">EUBDOL_00694</name>
</gene>
<dbReference type="eggNOG" id="COG1476">
    <property type="taxonomic scope" value="Bacteria"/>
</dbReference>
<evidence type="ECO:0000259" key="3">
    <source>
        <dbReference type="PROSITE" id="PS50943"/>
    </source>
</evidence>
<dbReference type="PROSITE" id="PS50943">
    <property type="entry name" value="HTH_CROC1"/>
    <property type="match status" value="1"/>
</dbReference>
<dbReference type="CDD" id="cd00093">
    <property type="entry name" value="HTH_XRE"/>
    <property type="match status" value="1"/>
</dbReference>
<evidence type="ECO:0000256" key="1">
    <source>
        <dbReference type="ARBA" id="ARBA00023125"/>
    </source>
</evidence>
<dbReference type="SMART" id="SM00530">
    <property type="entry name" value="HTH_XRE"/>
    <property type="match status" value="1"/>
</dbReference>
<feature type="transmembrane region" description="Helical" evidence="2">
    <location>
        <begin position="256"/>
        <end position="276"/>
    </location>
</feature>
<feature type="domain" description="HTH cro/C1-type" evidence="3">
    <location>
        <begin position="24"/>
        <end position="78"/>
    </location>
</feature>
<reference evidence="4 5" key="1">
    <citation type="submission" date="2007-09" db="EMBL/GenBank/DDBJ databases">
        <title>Draft genome sequence of Eubacterium dolichum (DSM 3991).</title>
        <authorList>
            <person name="Sudarsanam P."/>
            <person name="Ley R."/>
            <person name="Guruge J."/>
            <person name="Turnbaugh P.J."/>
            <person name="Mahowald M."/>
            <person name="Liep D."/>
            <person name="Gordon J."/>
        </authorList>
    </citation>
    <scope>NUCLEOTIDE SEQUENCE [LARGE SCALE GENOMIC DNA]</scope>
    <source>
        <strain evidence="4 5">DSM 3991</strain>
    </source>
</reference>
<evidence type="ECO:0000313" key="4">
    <source>
        <dbReference type="EMBL" id="EDP11516.1"/>
    </source>
</evidence>
<keyword evidence="2" id="KW-1133">Transmembrane helix</keyword>
<keyword evidence="1 4" id="KW-0238">DNA-binding</keyword>
<dbReference type="Pfam" id="PF13630">
    <property type="entry name" value="SdpI"/>
    <property type="match status" value="1"/>
</dbReference>
<comment type="caution">
    <text evidence="4">The sequence shown here is derived from an EMBL/GenBank/DDBJ whole genome shotgun (WGS) entry which is preliminary data.</text>
</comment>
<protein>
    <submittedName>
        <fullName evidence="4">DNA-binding helix-turn-helix protein</fullName>
    </submittedName>
</protein>
<feature type="transmembrane region" description="Helical" evidence="2">
    <location>
        <begin position="140"/>
        <end position="156"/>
    </location>
</feature>
<feature type="transmembrane region" description="Helical" evidence="2">
    <location>
        <begin position="118"/>
        <end position="134"/>
    </location>
</feature>
<keyword evidence="2" id="KW-0812">Transmembrane</keyword>
<feature type="transmembrane region" description="Helical" evidence="2">
    <location>
        <begin position="282"/>
        <end position="302"/>
    </location>
</feature>
<dbReference type="InterPro" id="IPR010982">
    <property type="entry name" value="Lambda_DNA-bd_dom_sf"/>
</dbReference>
<dbReference type="SUPFAM" id="SSF47413">
    <property type="entry name" value="lambda repressor-like DNA-binding domains"/>
    <property type="match status" value="1"/>
</dbReference>
<dbReference type="GO" id="GO:0003677">
    <property type="term" value="F:DNA binding"/>
    <property type="evidence" value="ECO:0007669"/>
    <property type="project" value="UniProtKB-KW"/>
</dbReference>
<sequence length="313" mass="35943">MLGKNHNEFYNNGNEVFLMLNENIRKYRKECGLSQEEMAVKLHVVRQTISKWETNLSVPDADMLVEIAKLLQVSVEQLLDYSGKDSLSVDTELARLNEELAKHIKEERRLQLYHQKRNLILYLLIASLTIALVVKNTFLSIGLILLCVLASLWVLYRNLALLASQTSSPSKQQFHALKLSLLFSLCLILFIVGFVCLEKLGMVGEESEFCFAVGIVIVVMLFLGHISPKLPYTRFVGLRLPWTVCDEETWYFAHRIIALITVPSIMLMIVGLLMFADKEKVLLISMFSWIIIPSVVSLIFYLRKYKIPSKWNK</sequence>
<keyword evidence="2" id="KW-0472">Membrane</keyword>
<name>A8RA35_9FIRM</name>
<dbReference type="AlphaFoldDB" id="A8RA35"/>
<organism evidence="4 5">
    <name type="scientific">Amedibacillus dolichus DSM 3991</name>
    <dbReference type="NCBI Taxonomy" id="428127"/>
    <lineage>
        <taxon>Bacteria</taxon>
        <taxon>Bacillati</taxon>
        <taxon>Bacillota</taxon>
        <taxon>Erysipelotrichia</taxon>
        <taxon>Erysipelotrichales</taxon>
        <taxon>Erysipelotrichaceae</taxon>
        <taxon>Amedibacillus</taxon>
    </lineage>
</organism>
<dbReference type="PANTHER" id="PTHR46558">
    <property type="entry name" value="TRACRIPTIONAL REGULATORY PROTEIN-RELATED-RELATED"/>
    <property type="match status" value="1"/>
</dbReference>
<evidence type="ECO:0000313" key="5">
    <source>
        <dbReference type="Proteomes" id="UP000004090"/>
    </source>
</evidence>